<dbReference type="EMBL" id="KZ613958">
    <property type="protein sequence ID" value="PMD32686.1"/>
    <property type="molecule type" value="Genomic_DNA"/>
</dbReference>
<evidence type="ECO:0008006" key="6">
    <source>
        <dbReference type="Google" id="ProtNLM"/>
    </source>
</evidence>
<accession>A0A2J6R2E7</accession>
<dbReference type="STRING" id="1149755.A0A2J6R2E7"/>
<dbReference type="PANTHER" id="PTHR37402:SF1">
    <property type="entry name" value="GRAM DOMAIN-CONTAINING PROTEIN 4"/>
    <property type="match status" value="1"/>
</dbReference>
<dbReference type="Proteomes" id="UP000235786">
    <property type="component" value="Unassembled WGS sequence"/>
</dbReference>
<evidence type="ECO:0000313" key="5">
    <source>
        <dbReference type="Proteomes" id="UP000235786"/>
    </source>
</evidence>
<dbReference type="PANTHER" id="PTHR37402">
    <property type="entry name" value="GRAM DOMAIN-CONTAINING PROTEIN 4"/>
    <property type="match status" value="1"/>
</dbReference>
<feature type="transmembrane region" description="Helical" evidence="3">
    <location>
        <begin position="360"/>
        <end position="379"/>
    </location>
</feature>
<keyword evidence="1" id="KW-0175">Coiled coil</keyword>
<feature type="transmembrane region" description="Helical" evidence="3">
    <location>
        <begin position="256"/>
        <end position="279"/>
    </location>
</feature>
<feature type="region of interest" description="Disordered" evidence="2">
    <location>
        <begin position="1"/>
        <end position="35"/>
    </location>
</feature>
<keyword evidence="5" id="KW-1185">Reference proteome</keyword>
<proteinExistence type="predicted"/>
<feature type="coiled-coil region" evidence="1">
    <location>
        <begin position="104"/>
        <end position="140"/>
    </location>
</feature>
<evidence type="ECO:0000256" key="1">
    <source>
        <dbReference type="SAM" id="Coils"/>
    </source>
</evidence>
<gene>
    <name evidence="4" type="ORF">L207DRAFT_548308</name>
</gene>
<dbReference type="OrthoDB" id="1708389at2759"/>
<dbReference type="InterPro" id="IPR037847">
    <property type="entry name" value="GRAMDC4"/>
</dbReference>
<organism evidence="4 5">
    <name type="scientific">Hyaloscypha variabilis (strain UAMH 11265 / GT02V1 / F)</name>
    <name type="common">Meliniomyces variabilis</name>
    <dbReference type="NCBI Taxonomy" id="1149755"/>
    <lineage>
        <taxon>Eukaryota</taxon>
        <taxon>Fungi</taxon>
        <taxon>Dikarya</taxon>
        <taxon>Ascomycota</taxon>
        <taxon>Pezizomycotina</taxon>
        <taxon>Leotiomycetes</taxon>
        <taxon>Helotiales</taxon>
        <taxon>Hyaloscyphaceae</taxon>
        <taxon>Hyaloscypha</taxon>
        <taxon>Hyaloscypha variabilis</taxon>
    </lineage>
</organism>
<keyword evidence="3" id="KW-1133">Transmembrane helix</keyword>
<protein>
    <recommendedName>
        <fullName evidence="6">GRAM domain-containing protein</fullName>
    </recommendedName>
</protein>
<evidence type="ECO:0000256" key="2">
    <source>
        <dbReference type="SAM" id="MobiDB-lite"/>
    </source>
</evidence>
<evidence type="ECO:0000313" key="4">
    <source>
        <dbReference type="EMBL" id="PMD32686.1"/>
    </source>
</evidence>
<dbReference type="GO" id="GO:0006915">
    <property type="term" value="P:apoptotic process"/>
    <property type="evidence" value="ECO:0007669"/>
    <property type="project" value="InterPro"/>
</dbReference>
<name>A0A2J6R2E7_HYAVF</name>
<feature type="transmembrane region" description="Helical" evidence="3">
    <location>
        <begin position="386"/>
        <end position="402"/>
    </location>
</feature>
<reference evidence="4 5" key="1">
    <citation type="submission" date="2016-04" db="EMBL/GenBank/DDBJ databases">
        <title>A degradative enzymes factory behind the ericoid mycorrhizal symbiosis.</title>
        <authorList>
            <consortium name="DOE Joint Genome Institute"/>
            <person name="Martino E."/>
            <person name="Morin E."/>
            <person name="Grelet G."/>
            <person name="Kuo A."/>
            <person name="Kohler A."/>
            <person name="Daghino S."/>
            <person name="Barry K."/>
            <person name="Choi C."/>
            <person name="Cichocki N."/>
            <person name="Clum A."/>
            <person name="Copeland A."/>
            <person name="Hainaut M."/>
            <person name="Haridas S."/>
            <person name="Labutti K."/>
            <person name="Lindquist E."/>
            <person name="Lipzen A."/>
            <person name="Khouja H.-R."/>
            <person name="Murat C."/>
            <person name="Ohm R."/>
            <person name="Olson A."/>
            <person name="Spatafora J."/>
            <person name="Veneault-Fourrey C."/>
            <person name="Henrissat B."/>
            <person name="Grigoriev I."/>
            <person name="Martin F."/>
            <person name="Perotto S."/>
        </authorList>
    </citation>
    <scope>NUCLEOTIDE SEQUENCE [LARGE SCALE GENOMIC DNA]</scope>
    <source>
        <strain evidence="4 5">F</strain>
    </source>
</reference>
<feature type="region of interest" description="Disordered" evidence="2">
    <location>
        <begin position="452"/>
        <end position="483"/>
    </location>
</feature>
<dbReference type="AlphaFoldDB" id="A0A2J6R2E7"/>
<sequence length="614" mass="70242">MKRALHLDSSEDDAEQSPHEAGLEELNESPAFNPAKFLNRERIGQAGFSAKAISAVQGTAQAITNPKDAIKSRATKKTAGTLAKSRPYLSRKADLDFLDAKHDLDRVEGSRNETEDEDEAAQKKENIDRFEEHVEELDRARLNMRVAWVTLRHVQRVRVVHAVPPPPFPDDAFFEREDDYGFTEFNWGKWVAYILLHGTHNFTAQYVDDFDELPFGIDTLRKHVERFIIVSAPLQTFVSNVRCIYRWEDPIRTGRWMALFFFLWYISHIMSFFYGYIFYSVVVNYYYPTSLKELREGIERSIDRGATAFKVGELMDKHGSDDWLGPLLDELGPVIQVQIADLTNLLEAVYNFYHFRSPPATIASLCLFGALFLITAFTDSRYAMKVFWFTVGLNFFICWPVSSRFPKYRLLVSIWKWTLWDVPTHAEWCFQYLQERAAIAKEALDAHAADDTSIHTGQPTSHEDTDSDSELSFHSAGSTPKEEDETDILSFGCTCLHTPGKFIISTKGLRFVSLTRLLPTQSFNEPFSALLEMSKRQTHSSLLRSLAKVTTGMDKLELRFRSGTPDMMETAGNVVLLENLRERDKAFNAIIGFSGARWQNLQQRAERSKTDIAP</sequence>
<keyword evidence="3" id="KW-0472">Membrane</keyword>
<evidence type="ECO:0000256" key="3">
    <source>
        <dbReference type="SAM" id="Phobius"/>
    </source>
</evidence>
<keyword evidence="3" id="KW-0812">Transmembrane</keyword>